<proteinExistence type="predicted"/>
<protein>
    <recommendedName>
        <fullName evidence="3">Glycosyltransferase family 1 protein</fullName>
    </recommendedName>
</protein>
<gene>
    <name evidence="1" type="ORF">GCM10010913_17740</name>
</gene>
<reference evidence="2" key="1">
    <citation type="journal article" date="2019" name="Int. J. Syst. Evol. Microbiol.">
        <title>The Global Catalogue of Microorganisms (GCM) 10K type strain sequencing project: providing services to taxonomists for standard genome sequencing and annotation.</title>
        <authorList>
            <consortium name="The Broad Institute Genomics Platform"/>
            <consortium name="The Broad Institute Genome Sequencing Center for Infectious Disease"/>
            <person name="Wu L."/>
            <person name="Ma J."/>
        </authorList>
    </citation>
    <scope>NUCLEOTIDE SEQUENCE [LARGE SCALE GENOMIC DNA]</scope>
    <source>
        <strain evidence="2">CGMCC 1.15420</strain>
    </source>
</reference>
<name>A0ABQ1VSW8_9BACL</name>
<evidence type="ECO:0000313" key="1">
    <source>
        <dbReference type="EMBL" id="GGF96531.1"/>
    </source>
</evidence>
<sequence>MARVLILANNDVGLYNFRFELIEELIRQGYQVYFLCQNQKKI</sequence>
<evidence type="ECO:0008006" key="3">
    <source>
        <dbReference type="Google" id="ProtNLM"/>
    </source>
</evidence>
<keyword evidence="2" id="KW-1185">Reference proteome</keyword>
<accession>A0ABQ1VSW8</accession>
<dbReference type="EMBL" id="BMIW01000009">
    <property type="protein sequence ID" value="GGF96531.1"/>
    <property type="molecule type" value="Genomic_DNA"/>
</dbReference>
<dbReference type="Proteomes" id="UP000608420">
    <property type="component" value="Unassembled WGS sequence"/>
</dbReference>
<organism evidence="1 2">
    <name type="scientific">Paenibacillus aceti</name>
    <dbReference type="NCBI Taxonomy" id="1820010"/>
    <lineage>
        <taxon>Bacteria</taxon>
        <taxon>Bacillati</taxon>
        <taxon>Bacillota</taxon>
        <taxon>Bacilli</taxon>
        <taxon>Bacillales</taxon>
        <taxon>Paenibacillaceae</taxon>
        <taxon>Paenibacillus</taxon>
    </lineage>
</organism>
<evidence type="ECO:0000313" key="2">
    <source>
        <dbReference type="Proteomes" id="UP000608420"/>
    </source>
</evidence>
<comment type="caution">
    <text evidence="1">The sequence shown here is derived from an EMBL/GenBank/DDBJ whole genome shotgun (WGS) entry which is preliminary data.</text>
</comment>